<dbReference type="Pfam" id="PF07238">
    <property type="entry name" value="PilZ"/>
    <property type="match status" value="1"/>
</dbReference>
<gene>
    <name evidence="2" type="ORF">NITLEN_30263</name>
</gene>
<dbReference type="GO" id="GO:0035438">
    <property type="term" value="F:cyclic-di-GMP binding"/>
    <property type="evidence" value="ECO:0007669"/>
    <property type="project" value="InterPro"/>
</dbReference>
<dbReference type="InParanoid" id="A0A330L675"/>
<dbReference type="SUPFAM" id="SSF141371">
    <property type="entry name" value="PilZ domain-like"/>
    <property type="match status" value="1"/>
</dbReference>
<dbReference type="EMBL" id="OUNR01000016">
    <property type="protein sequence ID" value="SPP65349.1"/>
    <property type="molecule type" value="Genomic_DNA"/>
</dbReference>
<dbReference type="InterPro" id="IPR009875">
    <property type="entry name" value="PilZ_domain"/>
</dbReference>
<evidence type="ECO:0000313" key="2">
    <source>
        <dbReference type="EMBL" id="SPP65349.1"/>
    </source>
</evidence>
<dbReference type="AlphaFoldDB" id="A0A330L675"/>
<proteinExistence type="predicted"/>
<name>A0A330L675_9BACT</name>
<dbReference type="Proteomes" id="UP000248168">
    <property type="component" value="Unassembled WGS sequence"/>
</dbReference>
<dbReference type="RefSeq" id="WP_121989648.1">
    <property type="nucleotide sequence ID" value="NZ_OUNR01000016.1"/>
</dbReference>
<evidence type="ECO:0000259" key="1">
    <source>
        <dbReference type="Pfam" id="PF07238"/>
    </source>
</evidence>
<dbReference type="Gene3D" id="2.40.10.220">
    <property type="entry name" value="predicted glycosyltransferase like domains"/>
    <property type="match status" value="1"/>
</dbReference>
<organism evidence="2 3">
    <name type="scientific">Nitrospira lenta</name>
    <dbReference type="NCBI Taxonomy" id="1436998"/>
    <lineage>
        <taxon>Bacteria</taxon>
        <taxon>Pseudomonadati</taxon>
        <taxon>Nitrospirota</taxon>
        <taxon>Nitrospiria</taxon>
        <taxon>Nitrospirales</taxon>
        <taxon>Nitrospiraceae</taxon>
        <taxon>Nitrospira</taxon>
    </lineage>
</organism>
<feature type="domain" description="PilZ" evidence="1">
    <location>
        <begin position="17"/>
        <end position="113"/>
    </location>
</feature>
<reference evidence="3" key="1">
    <citation type="submission" date="2018-04" db="EMBL/GenBank/DDBJ databases">
        <authorList>
            <person name="Lucker S."/>
            <person name="Sakoula D."/>
        </authorList>
    </citation>
    <scope>NUCLEOTIDE SEQUENCE [LARGE SCALE GENOMIC DNA]</scope>
</reference>
<protein>
    <recommendedName>
        <fullName evidence="1">PilZ domain-containing protein</fullName>
    </recommendedName>
</protein>
<evidence type="ECO:0000313" key="3">
    <source>
        <dbReference type="Proteomes" id="UP000248168"/>
    </source>
</evidence>
<dbReference type="OrthoDB" id="9800170at2"/>
<sequence>MRSLTPQSKREREKDELRQQTRYRVEFPITSTGDCITTGTVYNLGLGGCKIMSAARVTLEIGAILKLELHPPKLAPISVHAATVRWTMEDDFGVDFLGMQESDRDRLAQLIEQLSEES</sequence>
<keyword evidence="3" id="KW-1185">Reference proteome</keyword>
<accession>A0A330L675</accession>